<gene>
    <name evidence="4" type="ORF">GEAM_3955</name>
</gene>
<dbReference type="InterPro" id="IPR009057">
    <property type="entry name" value="Homeodomain-like_sf"/>
</dbReference>
<dbReference type="NCBIfam" id="NF047866">
    <property type="entry name" value="TF_DicD_YjdC"/>
    <property type="match status" value="1"/>
</dbReference>
<dbReference type="Gene3D" id="1.10.357.10">
    <property type="entry name" value="Tetracycline Repressor, domain 2"/>
    <property type="match status" value="1"/>
</dbReference>
<dbReference type="RefSeq" id="WP_034795082.1">
    <property type="nucleotide sequence ID" value="NZ_JMPJ01000071.1"/>
</dbReference>
<organism evidence="4 5">
    <name type="scientific">Ewingella americana (strain ATCC 33852 / DSM 4580 / CCUG 14506 / JCM 5911 / LMG 7869 / NCTC 12157 / CDC 1468-78)</name>
    <dbReference type="NCBI Taxonomy" id="910964"/>
    <lineage>
        <taxon>Bacteria</taxon>
        <taxon>Pseudomonadati</taxon>
        <taxon>Pseudomonadota</taxon>
        <taxon>Gammaproteobacteria</taxon>
        <taxon>Enterobacterales</taxon>
        <taxon>Yersiniaceae</taxon>
        <taxon>Ewingella</taxon>
    </lineage>
</organism>
<dbReference type="NCBIfam" id="NF008647">
    <property type="entry name" value="PRK11640.1"/>
    <property type="match status" value="1"/>
</dbReference>
<protein>
    <submittedName>
        <fullName evidence="4">TetR family transcriptional regulator</fullName>
    </submittedName>
</protein>
<dbReference type="EMBL" id="JMPJ01000071">
    <property type="protein sequence ID" value="KFC77932.1"/>
    <property type="molecule type" value="Genomic_DNA"/>
</dbReference>
<dbReference type="AlphaFoldDB" id="A0A085G2I7"/>
<dbReference type="Proteomes" id="UP000028640">
    <property type="component" value="Unassembled WGS sequence"/>
</dbReference>
<evidence type="ECO:0000256" key="1">
    <source>
        <dbReference type="ARBA" id="ARBA00023125"/>
    </source>
</evidence>
<evidence type="ECO:0000313" key="4">
    <source>
        <dbReference type="EMBL" id="KFC77932.1"/>
    </source>
</evidence>
<feature type="domain" description="HTH tetR-type" evidence="3">
    <location>
        <begin position="1"/>
        <end position="60"/>
    </location>
</feature>
<reference evidence="4 5" key="1">
    <citation type="submission" date="2014-05" db="EMBL/GenBank/DDBJ databases">
        <title>ATOL: Assembling a taxonomically balanced genome-scale reconstruction of the evolutionary history of the Enterobacteriaceae.</title>
        <authorList>
            <person name="Plunkett G.III."/>
            <person name="Neeno-Eckwall E.C."/>
            <person name="Glasner J.D."/>
            <person name="Perna N.T."/>
        </authorList>
    </citation>
    <scope>NUCLEOTIDE SEQUENCE [LARGE SCALE GENOMIC DNA]</scope>
    <source>
        <strain evidence="4 5">ATCC 33852</strain>
    </source>
</reference>
<feature type="DNA-binding region" description="H-T-H motif" evidence="2">
    <location>
        <begin position="23"/>
        <end position="42"/>
    </location>
</feature>
<comment type="caution">
    <text evidence="4">The sequence shown here is derived from an EMBL/GenBank/DDBJ whole genome shotgun (WGS) entry which is preliminary data.</text>
</comment>
<dbReference type="GO" id="GO:0003677">
    <property type="term" value="F:DNA binding"/>
    <property type="evidence" value="ECO:0007669"/>
    <property type="project" value="UniProtKB-UniRule"/>
</dbReference>
<dbReference type="GeneID" id="78381306"/>
<evidence type="ECO:0000259" key="3">
    <source>
        <dbReference type="PROSITE" id="PS50977"/>
    </source>
</evidence>
<dbReference type="OrthoDB" id="6488705at2"/>
<proteinExistence type="predicted"/>
<sequence>MLREQVLDQTLNLLEQRGLATLSLESVAELVSIPLSDLRRFWPDAEALLYDSLRHHGEQIDIWRRQLLLDDTLSAPQKLLARYKVLDEQVRQNRYPGCLFIAACSFYPDTESPIHQLAEQQKQASYDYTFELLQEMGSDDAQMVAEQMELILEGCLSKLLVKRQLHDVDVARRLAEDVLNVARCREHGALA</sequence>
<keyword evidence="1 2" id="KW-0238">DNA-binding</keyword>
<evidence type="ECO:0000313" key="5">
    <source>
        <dbReference type="Proteomes" id="UP000028640"/>
    </source>
</evidence>
<dbReference type="InterPro" id="IPR001647">
    <property type="entry name" value="HTH_TetR"/>
</dbReference>
<name>A0A085G2I7_EWIA3</name>
<keyword evidence="5" id="KW-1185">Reference proteome</keyword>
<evidence type="ECO:0000256" key="2">
    <source>
        <dbReference type="PROSITE-ProRule" id="PRU00335"/>
    </source>
</evidence>
<accession>A0A085G2I7</accession>
<dbReference type="PROSITE" id="PS50977">
    <property type="entry name" value="HTH_TETR_2"/>
    <property type="match status" value="1"/>
</dbReference>
<dbReference type="eggNOG" id="COG1309">
    <property type="taxonomic scope" value="Bacteria"/>
</dbReference>
<dbReference type="SUPFAM" id="SSF46689">
    <property type="entry name" value="Homeodomain-like"/>
    <property type="match status" value="1"/>
</dbReference>
<dbReference type="STRING" id="910964.GEAM_3955"/>